<keyword evidence="5 8" id="KW-0812">Transmembrane</keyword>
<feature type="transmembrane region" description="Helical" evidence="8">
    <location>
        <begin position="21"/>
        <end position="38"/>
    </location>
</feature>
<evidence type="ECO:0000256" key="6">
    <source>
        <dbReference type="ARBA" id="ARBA00022989"/>
    </source>
</evidence>
<feature type="transmembrane region" description="Helical" evidence="8">
    <location>
        <begin position="206"/>
        <end position="225"/>
    </location>
</feature>
<feature type="transmembrane region" description="Helical" evidence="8">
    <location>
        <begin position="284"/>
        <end position="301"/>
    </location>
</feature>
<keyword evidence="11" id="KW-1185">Reference proteome</keyword>
<feature type="transmembrane region" description="Helical" evidence="8">
    <location>
        <begin position="245"/>
        <end position="272"/>
    </location>
</feature>
<dbReference type="RefSeq" id="WP_185002308.1">
    <property type="nucleotide sequence ID" value="NZ_BAAAUI010000015.1"/>
</dbReference>
<dbReference type="Proteomes" id="UP000533598">
    <property type="component" value="Unassembled WGS sequence"/>
</dbReference>
<evidence type="ECO:0000256" key="3">
    <source>
        <dbReference type="ARBA" id="ARBA00022676"/>
    </source>
</evidence>
<dbReference type="InterPro" id="IPR038731">
    <property type="entry name" value="RgtA/B/C-like"/>
</dbReference>
<keyword evidence="6 8" id="KW-1133">Transmembrane helix</keyword>
<evidence type="ECO:0000256" key="1">
    <source>
        <dbReference type="ARBA" id="ARBA00004651"/>
    </source>
</evidence>
<proteinExistence type="predicted"/>
<dbReference type="AlphaFoldDB" id="A0A7W7CB77"/>
<keyword evidence="2" id="KW-1003">Cell membrane</keyword>
<evidence type="ECO:0000256" key="2">
    <source>
        <dbReference type="ARBA" id="ARBA00022475"/>
    </source>
</evidence>
<name>A0A7W7CB77_9PSEU</name>
<dbReference type="Pfam" id="PF13231">
    <property type="entry name" value="PMT_2"/>
    <property type="match status" value="1"/>
</dbReference>
<dbReference type="InterPro" id="IPR050297">
    <property type="entry name" value="LipidA_mod_glycosyltrf_83"/>
</dbReference>
<protein>
    <recommendedName>
        <fullName evidence="9">Glycosyltransferase RgtA/B/C/D-like domain-containing protein</fullName>
    </recommendedName>
</protein>
<keyword evidence="3" id="KW-0328">Glycosyltransferase</keyword>
<keyword evidence="4" id="KW-0808">Transferase</keyword>
<reference evidence="10 11" key="1">
    <citation type="submission" date="2020-08" db="EMBL/GenBank/DDBJ databases">
        <title>Sequencing the genomes of 1000 actinobacteria strains.</title>
        <authorList>
            <person name="Klenk H.-P."/>
        </authorList>
    </citation>
    <scope>NUCLEOTIDE SEQUENCE [LARGE SCALE GENOMIC DNA]</scope>
    <source>
        <strain evidence="10 11">DSM 44230</strain>
    </source>
</reference>
<evidence type="ECO:0000259" key="9">
    <source>
        <dbReference type="Pfam" id="PF13231"/>
    </source>
</evidence>
<feature type="transmembrane region" description="Helical" evidence="8">
    <location>
        <begin position="337"/>
        <end position="356"/>
    </location>
</feature>
<evidence type="ECO:0000256" key="4">
    <source>
        <dbReference type="ARBA" id="ARBA00022679"/>
    </source>
</evidence>
<evidence type="ECO:0000256" key="5">
    <source>
        <dbReference type="ARBA" id="ARBA00022692"/>
    </source>
</evidence>
<evidence type="ECO:0000313" key="10">
    <source>
        <dbReference type="EMBL" id="MBB4676489.1"/>
    </source>
</evidence>
<accession>A0A7W7CB77</accession>
<feature type="transmembrane region" description="Helical" evidence="8">
    <location>
        <begin position="166"/>
        <end position="194"/>
    </location>
</feature>
<dbReference type="GO" id="GO:0009103">
    <property type="term" value="P:lipopolysaccharide biosynthetic process"/>
    <property type="evidence" value="ECO:0007669"/>
    <property type="project" value="UniProtKB-ARBA"/>
</dbReference>
<evidence type="ECO:0000313" key="11">
    <source>
        <dbReference type="Proteomes" id="UP000533598"/>
    </source>
</evidence>
<feature type="transmembrane region" description="Helical" evidence="8">
    <location>
        <begin position="117"/>
        <end position="135"/>
    </location>
</feature>
<comment type="subcellular location">
    <subcellularLocation>
        <location evidence="1">Cell membrane</location>
        <topology evidence="1">Multi-pass membrane protein</topology>
    </subcellularLocation>
</comment>
<sequence length="504" mass="54530">MQVQVSERGSETRALPPFARVPVLAIAGVLGVLLVAFAERYGWFGDELYFLAAGQRLDWGYADQGPLAPLLALVMESVFPGSLTALRLPSVLMVLATVAVTALIARELGGARRAQALAALVTAGSPFLVGNGHLLTTNSPDVLMWALACWLLVRWVRTRRDAVLPWLGVVTAIAVQSKFLIAGFWVVLAVAVLVAGPRELLRRPMLWLGAGIALLTTLPSLLWQARHGWPQLGMTGQIAAEGELMHGGLLGFVPMMLFLAGLISGLVVLLYGTWRLLRSAELRPYAFLGWTFLGVAALFLVAGGRPYYVAGMFPVLWAAGAVELSRNRVAGWWRWSASLPVALVSTLAMSFFALPLEPVASRAGTDSVDFISTHSVGWTELADQVAAEYRRLPPEQRARTAVLTNGYWTASALAWFGPARGLPAPQSGSRGYWYFGAPPESADAVLFVGRPQPVLAESFRTVTQLRVLETNLKANKAVDGAPLLLATGRTQSWAELWPRFRKLG</sequence>
<comment type="caution">
    <text evidence="10">The sequence shown here is derived from an EMBL/GenBank/DDBJ whole genome shotgun (WGS) entry which is preliminary data.</text>
</comment>
<feature type="domain" description="Glycosyltransferase RgtA/B/C/D-like" evidence="9">
    <location>
        <begin position="63"/>
        <end position="223"/>
    </location>
</feature>
<evidence type="ECO:0000256" key="7">
    <source>
        <dbReference type="ARBA" id="ARBA00023136"/>
    </source>
</evidence>
<dbReference type="GO" id="GO:0005886">
    <property type="term" value="C:plasma membrane"/>
    <property type="evidence" value="ECO:0007669"/>
    <property type="project" value="UniProtKB-SubCell"/>
</dbReference>
<dbReference type="GO" id="GO:0016763">
    <property type="term" value="F:pentosyltransferase activity"/>
    <property type="evidence" value="ECO:0007669"/>
    <property type="project" value="TreeGrafter"/>
</dbReference>
<dbReference type="PANTHER" id="PTHR33908">
    <property type="entry name" value="MANNOSYLTRANSFERASE YKCB-RELATED"/>
    <property type="match status" value="1"/>
</dbReference>
<dbReference type="PANTHER" id="PTHR33908:SF11">
    <property type="entry name" value="MEMBRANE PROTEIN"/>
    <property type="match status" value="1"/>
</dbReference>
<feature type="transmembrane region" description="Helical" evidence="8">
    <location>
        <begin position="85"/>
        <end position="105"/>
    </location>
</feature>
<dbReference type="EMBL" id="JACHMH010000001">
    <property type="protein sequence ID" value="MBB4676489.1"/>
    <property type="molecule type" value="Genomic_DNA"/>
</dbReference>
<organism evidence="10 11">
    <name type="scientific">Crossiella cryophila</name>
    <dbReference type="NCBI Taxonomy" id="43355"/>
    <lineage>
        <taxon>Bacteria</taxon>
        <taxon>Bacillati</taxon>
        <taxon>Actinomycetota</taxon>
        <taxon>Actinomycetes</taxon>
        <taxon>Pseudonocardiales</taxon>
        <taxon>Pseudonocardiaceae</taxon>
        <taxon>Crossiella</taxon>
    </lineage>
</organism>
<keyword evidence="7 8" id="KW-0472">Membrane</keyword>
<gene>
    <name evidence="10" type="ORF">HNR67_002607</name>
</gene>
<evidence type="ECO:0000256" key="8">
    <source>
        <dbReference type="SAM" id="Phobius"/>
    </source>
</evidence>